<dbReference type="InterPro" id="IPR028082">
    <property type="entry name" value="Peripla_BP_I"/>
</dbReference>
<dbReference type="CDD" id="cd01392">
    <property type="entry name" value="HTH_LacI"/>
    <property type="match status" value="1"/>
</dbReference>
<dbReference type="OrthoDB" id="60111at2"/>
<protein>
    <submittedName>
        <fullName evidence="5">Transcriptional regulator, LacI family</fullName>
    </submittedName>
</protein>
<dbReference type="PROSITE" id="PS50932">
    <property type="entry name" value="HTH_LACI_2"/>
    <property type="match status" value="1"/>
</dbReference>
<name>A0A1M5RGJ5_9RHOB</name>
<evidence type="ECO:0000256" key="2">
    <source>
        <dbReference type="ARBA" id="ARBA00023125"/>
    </source>
</evidence>
<dbReference type="AlphaFoldDB" id="A0A1M5RGJ5"/>
<dbReference type="InterPro" id="IPR001761">
    <property type="entry name" value="Peripla_BP/Lac1_sug-bd_dom"/>
</dbReference>
<dbReference type="Gene3D" id="1.10.260.40">
    <property type="entry name" value="lambda repressor-like DNA-binding domains"/>
    <property type="match status" value="1"/>
</dbReference>
<reference evidence="5 6" key="1">
    <citation type="submission" date="2016-11" db="EMBL/GenBank/DDBJ databases">
        <authorList>
            <person name="Jaros S."/>
            <person name="Januszkiewicz K."/>
            <person name="Wedrychowicz H."/>
        </authorList>
    </citation>
    <scope>NUCLEOTIDE SEQUENCE [LARGE SCALE GENOMIC DNA]</scope>
    <source>
        <strain evidence="5 6">DSM 28715</strain>
    </source>
</reference>
<dbReference type="Pfam" id="PF00356">
    <property type="entry name" value="LacI"/>
    <property type="match status" value="1"/>
</dbReference>
<evidence type="ECO:0000256" key="1">
    <source>
        <dbReference type="ARBA" id="ARBA00023015"/>
    </source>
</evidence>
<evidence type="ECO:0000313" key="6">
    <source>
        <dbReference type="Proteomes" id="UP000184074"/>
    </source>
</evidence>
<dbReference type="CDD" id="cd20009">
    <property type="entry name" value="PBP1_RafR-like"/>
    <property type="match status" value="1"/>
</dbReference>
<proteinExistence type="predicted"/>
<dbReference type="PANTHER" id="PTHR30146">
    <property type="entry name" value="LACI-RELATED TRANSCRIPTIONAL REPRESSOR"/>
    <property type="match status" value="1"/>
</dbReference>
<gene>
    <name evidence="5" type="ORF">SAMN05444003_2571</name>
</gene>
<dbReference type="STRING" id="1508389.SAMN05444003_2571"/>
<dbReference type="RefSeq" id="WP_072901900.1">
    <property type="nucleotide sequence ID" value="NZ_FQXB01000004.1"/>
</dbReference>
<evidence type="ECO:0000313" key="5">
    <source>
        <dbReference type="EMBL" id="SHH25270.1"/>
    </source>
</evidence>
<dbReference type="InterPro" id="IPR000843">
    <property type="entry name" value="HTH_LacI"/>
</dbReference>
<dbReference type="SMART" id="SM00354">
    <property type="entry name" value="HTH_LACI"/>
    <property type="match status" value="1"/>
</dbReference>
<dbReference type="PANTHER" id="PTHR30146:SF109">
    <property type="entry name" value="HTH-TYPE TRANSCRIPTIONAL REGULATOR GALS"/>
    <property type="match status" value="1"/>
</dbReference>
<dbReference type="InterPro" id="IPR010982">
    <property type="entry name" value="Lambda_DNA-bd_dom_sf"/>
</dbReference>
<accession>A0A1M5RGJ5</accession>
<dbReference type="EMBL" id="FQXB01000004">
    <property type="protein sequence ID" value="SHH25270.1"/>
    <property type="molecule type" value="Genomic_DNA"/>
</dbReference>
<evidence type="ECO:0000259" key="4">
    <source>
        <dbReference type="PROSITE" id="PS50932"/>
    </source>
</evidence>
<keyword evidence="1" id="KW-0805">Transcription regulation</keyword>
<dbReference type="GO" id="GO:0000976">
    <property type="term" value="F:transcription cis-regulatory region binding"/>
    <property type="evidence" value="ECO:0007669"/>
    <property type="project" value="TreeGrafter"/>
</dbReference>
<dbReference type="Pfam" id="PF00532">
    <property type="entry name" value="Peripla_BP_1"/>
    <property type="match status" value="1"/>
</dbReference>
<evidence type="ECO:0000256" key="3">
    <source>
        <dbReference type="ARBA" id="ARBA00023163"/>
    </source>
</evidence>
<dbReference type="SUPFAM" id="SSF47413">
    <property type="entry name" value="lambda repressor-like DNA-binding domains"/>
    <property type="match status" value="1"/>
</dbReference>
<sequence length="334" mass="36768">MADTKIKGIERKPTLKTIAELSGLAVPTVSRALNDAPDIGTRTKELVRKIADEIGYVPNRAGVRLRTGRTNVVSLIMSTDHNNHTGRIIAGASGGLHDSPFHLIVTPSFPAEDVMKPVRYVVETGSADAIILNQIAPEDRRVAYLMEKKFPFVTHGRSNWADEHGYYDFDNEAYGRKAANHLKLRGRKTIAFIGPPLEQSYGGHMLKGVQEGAADNGQHFLRMSDVDSDMLSPQLADHVVEFLHQNPEIDAIVTGSTNAATAAVGAVERLRRRLGEDIDIYTKEAEPYLTLMRPELLACYENVGEAGEFLAKAAIQAVRHPELPPMQKLDVPQF</sequence>
<dbReference type="Proteomes" id="UP000184074">
    <property type="component" value="Unassembled WGS sequence"/>
</dbReference>
<keyword evidence="3" id="KW-0804">Transcription</keyword>
<organism evidence="5 6">
    <name type="scientific">Cognatiyoonia sediminum</name>
    <dbReference type="NCBI Taxonomy" id="1508389"/>
    <lineage>
        <taxon>Bacteria</taxon>
        <taxon>Pseudomonadati</taxon>
        <taxon>Pseudomonadota</taxon>
        <taxon>Alphaproteobacteria</taxon>
        <taxon>Rhodobacterales</taxon>
        <taxon>Paracoccaceae</taxon>
        <taxon>Cognatiyoonia</taxon>
    </lineage>
</organism>
<dbReference type="GO" id="GO:0003700">
    <property type="term" value="F:DNA-binding transcription factor activity"/>
    <property type="evidence" value="ECO:0007669"/>
    <property type="project" value="TreeGrafter"/>
</dbReference>
<keyword evidence="6" id="KW-1185">Reference proteome</keyword>
<feature type="domain" description="HTH lacI-type" evidence="4">
    <location>
        <begin position="13"/>
        <end position="67"/>
    </location>
</feature>
<keyword evidence="2" id="KW-0238">DNA-binding</keyword>
<dbReference type="Gene3D" id="3.40.50.2300">
    <property type="match status" value="2"/>
</dbReference>
<dbReference type="SUPFAM" id="SSF53822">
    <property type="entry name" value="Periplasmic binding protein-like I"/>
    <property type="match status" value="1"/>
</dbReference>